<organism evidence="2">
    <name type="scientific">Anguilla anguilla</name>
    <name type="common">European freshwater eel</name>
    <name type="synonym">Muraena anguilla</name>
    <dbReference type="NCBI Taxonomy" id="7936"/>
    <lineage>
        <taxon>Eukaryota</taxon>
        <taxon>Metazoa</taxon>
        <taxon>Chordata</taxon>
        <taxon>Craniata</taxon>
        <taxon>Vertebrata</taxon>
        <taxon>Euteleostomi</taxon>
        <taxon>Actinopterygii</taxon>
        <taxon>Neopterygii</taxon>
        <taxon>Teleostei</taxon>
        <taxon>Anguilliformes</taxon>
        <taxon>Anguillidae</taxon>
        <taxon>Anguilla</taxon>
    </lineage>
</organism>
<reference evidence="2" key="1">
    <citation type="submission" date="2014-11" db="EMBL/GenBank/DDBJ databases">
        <authorList>
            <person name="Amaro Gonzalez C."/>
        </authorList>
    </citation>
    <scope>NUCLEOTIDE SEQUENCE</scope>
</reference>
<feature type="compositionally biased region" description="Basic and acidic residues" evidence="1">
    <location>
        <begin position="8"/>
        <end position="18"/>
    </location>
</feature>
<reference evidence="2" key="2">
    <citation type="journal article" date="2015" name="Fish Shellfish Immunol.">
        <title>Early steps in the European eel (Anguilla anguilla)-Vibrio vulnificus interaction in the gills: Role of the RtxA13 toxin.</title>
        <authorList>
            <person name="Callol A."/>
            <person name="Pajuelo D."/>
            <person name="Ebbesson L."/>
            <person name="Teles M."/>
            <person name="MacKenzie S."/>
            <person name="Amaro C."/>
        </authorList>
    </citation>
    <scope>NUCLEOTIDE SEQUENCE</scope>
</reference>
<accession>A0A0E9TKV6</accession>
<feature type="compositionally biased region" description="Polar residues" evidence="1">
    <location>
        <begin position="19"/>
        <end position="28"/>
    </location>
</feature>
<protein>
    <submittedName>
        <fullName evidence="2">Uncharacterized protein</fullName>
    </submittedName>
</protein>
<evidence type="ECO:0000256" key="1">
    <source>
        <dbReference type="SAM" id="MobiDB-lite"/>
    </source>
</evidence>
<feature type="region of interest" description="Disordered" evidence="1">
    <location>
        <begin position="1"/>
        <end position="36"/>
    </location>
</feature>
<dbReference type="EMBL" id="GBXM01055072">
    <property type="protein sequence ID" value="JAH53505.1"/>
    <property type="molecule type" value="Transcribed_RNA"/>
</dbReference>
<name>A0A0E9TKV6_ANGAN</name>
<proteinExistence type="predicted"/>
<evidence type="ECO:0000313" key="2">
    <source>
        <dbReference type="EMBL" id="JAH53505.1"/>
    </source>
</evidence>
<dbReference type="AlphaFoldDB" id="A0A0E9TKV6"/>
<sequence length="36" mass="4167">MSQSAETFKTHDKFKRDQSNTNTHTLRNISVRVKGC</sequence>